<feature type="region of interest" description="Disordered" evidence="1">
    <location>
        <begin position="1"/>
        <end position="55"/>
    </location>
</feature>
<feature type="region of interest" description="Disordered" evidence="1">
    <location>
        <begin position="155"/>
        <end position="193"/>
    </location>
</feature>
<keyword evidence="3" id="KW-1185">Reference proteome</keyword>
<feature type="compositionally biased region" description="Basic and acidic residues" evidence="1">
    <location>
        <begin position="43"/>
        <end position="55"/>
    </location>
</feature>
<evidence type="ECO:0000256" key="1">
    <source>
        <dbReference type="SAM" id="MobiDB-lite"/>
    </source>
</evidence>
<sequence>MGAAASKAKSARPTKVPAFAQKPIGHQVGQAQGRPVEPLPKATDTKSEAVVRDSQDPDLARNLASLGQALVAGKGQPSRAFRTDNPMLGILAERQRADEALEASPSSRIENHISAASLFNLFDERKQCTSQGELDELAREYGMDPKVIEQLARHINSPSDSEIPLPSSDPNEPPKRLAKWVDPQLPEQPRLPA</sequence>
<dbReference type="EMBL" id="KQ474077">
    <property type="protein sequence ID" value="KPV75779.1"/>
    <property type="molecule type" value="Genomic_DNA"/>
</dbReference>
<evidence type="ECO:0000313" key="2">
    <source>
        <dbReference type="EMBL" id="KPV75779.1"/>
    </source>
</evidence>
<protein>
    <submittedName>
        <fullName evidence="2">Uncharacterized protein</fullName>
    </submittedName>
</protein>
<organism evidence="2 3">
    <name type="scientific">Rhodotorula graminis (strain WP1)</name>
    <dbReference type="NCBI Taxonomy" id="578459"/>
    <lineage>
        <taxon>Eukaryota</taxon>
        <taxon>Fungi</taxon>
        <taxon>Dikarya</taxon>
        <taxon>Basidiomycota</taxon>
        <taxon>Pucciniomycotina</taxon>
        <taxon>Microbotryomycetes</taxon>
        <taxon>Sporidiobolales</taxon>
        <taxon>Sporidiobolaceae</taxon>
        <taxon>Rhodotorula</taxon>
    </lineage>
</organism>
<name>A0A194S5G8_RHOGW</name>
<evidence type="ECO:0000313" key="3">
    <source>
        <dbReference type="Proteomes" id="UP000053890"/>
    </source>
</evidence>
<reference evidence="2 3" key="1">
    <citation type="journal article" date="2015" name="Front. Microbiol.">
        <title>Genome sequence of the plant growth promoting endophytic yeast Rhodotorula graminis WP1.</title>
        <authorList>
            <person name="Firrincieli A."/>
            <person name="Otillar R."/>
            <person name="Salamov A."/>
            <person name="Schmutz J."/>
            <person name="Khan Z."/>
            <person name="Redman R.S."/>
            <person name="Fleck N.D."/>
            <person name="Lindquist E."/>
            <person name="Grigoriev I.V."/>
            <person name="Doty S.L."/>
        </authorList>
    </citation>
    <scope>NUCLEOTIDE SEQUENCE [LARGE SCALE GENOMIC DNA]</scope>
    <source>
        <strain evidence="2 3">WP1</strain>
    </source>
</reference>
<dbReference type="GeneID" id="28976961"/>
<dbReference type="AlphaFoldDB" id="A0A194S5G8"/>
<dbReference type="OrthoDB" id="4085451at2759"/>
<gene>
    <name evidence="2" type="ORF">RHOBADRAFT_52807</name>
</gene>
<accession>A0A194S5G8</accession>
<dbReference type="OMA" id="WIKPNIR"/>
<dbReference type="RefSeq" id="XP_018271828.1">
    <property type="nucleotide sequence ID" value="XM_018416513.1"/>
</dbReference>
<proteinExistence type="predicted"/>
<dbReference type="Proteomes" id="UP000053890">
    <property type="component" value="Unassembled WGS sequence"/>
</dbReference>